<proteinExistence type="predicted"/>
<evidence type="ECO:0000313" key="1">
    <source>
        <dbReference type="Proteomes" id="UP001652624"/>
    </source>
</evidence>
<evidence type="ECO:0000313" key="2">
    <source>
        <dbReference type="RefSeq" id="XP_060032380.1"/>
    </source>
</evidence>
<protein>
    <submittedName>
        <fullName evidence="2">Steroid transmembrane transporter SLC22A24-like</fullName>
    </submittedName>
</protein>
<name>A0ABM3W732_ERIEU</name>
<organism evidence="1 2">
    <name type="scientific">Erinaceus europaeus</name>
    <name type="common">Western European hedgehog</name>
    <dbReference type="NCBI Taxonomy" id="9365"/>
    <lineage>
        <taxon>Eukaryota</taxon>
        <taxon>Metazoa</taxon>
        <taxon>Chordata</taxon>
        <taxon>Craniata</taxon>
        <taxon>Vertebrata</taxon>
        <taxon>Euteleostomi</taxon>
        <taxon>Mammalia</taxon>
        <taxon>Eutheria</taxon>
        <taxon>Laurasiatheria</taxon>
        <taxon>Eulipotyphla</taxon>
        <taxon>Erinaceidae</taxon>
        <taxon>Erinaceinae</taxon>
        <taxon>Erinaceus</taxon>
    </lineage>
</organism>
<gene>
    <name evidence="2" type="primary">LOC107522700</name>
</gene>
<reference evidence="2" key="1">
    <citation type="submission" date="2025-08" db="UniProtKB">
        <authorList>
            <consortium name="RefSeq"/>
        </authorList>
    </citation>
    <scope>IDENTIFICATION</scope>
</reference>
<sequence length="149" mass="17021">MAFHRLLDQNGGFRKFQILQMSFHCISLIIVTLQAILEKFTAAIPAHHCWVHLLDNNIISANDTGTLSQEDLLRVSIPLDSSLRPEKCRRFVHPQWQLLHQNGTFPNLTELDREPCVDGWVYDRSTFSSTIVTKVGGRVCSVVDYLQQT</sequence>
<dbReference type="Proteomes" id="UP001652624">
    <property type="component" value="Chromosome 17"/>
</dbReference>
<dbReference type="GeneID" id="107522700"/>
<keyword evidence="1" id="KW-1185">Reference proteome</keyword>
<accession>A0ABM3W732</accession>
<dbReference type="RefSeq" id="XP_060032380.1">
    <property type="nucleotide sequence ID" value="XM_060176397.1"/>
</dbReference>